<dbReference type="PANTHER" id="PTHR33607">
    <property type="entry name" value="ENDONUCLEASE-1"/>
    <property type="match status" value="1"/>
</dbReference>
<dbReference type="RefSeq" id="WP_006706757.1">
    <property type="nucleotide sequence ID" value="NZ_AGCA01000273.1"/>
</dbReference>
<dbReference type="GO" id="GO:0004519">
    <property type="term" value="F:endonuclease activity"/>
    <property type="evidence" value="ECO:0007669"/>
    <property type="project" value="UniProtKB-KW"/>
</dbReference>
<keyword evidence="5" id="KW-1185">Reference proteome</keyword>
<sequence length="70" mass="8208">MLGKLCTLLEWHAQDPVSDWERRRNERIYERQGNRNPFIDHPEWVGSIYGESCGKEANIAGYLENKSITE</sequence>
<dbReference type="InterPro" id="IPR007346">
    <property type="entry name" value="Endonuclease-I"/>
</dbReference>
<dbReference type="Proteomes" id="UP000004116">
    <property type="component" value="Unassembled WGS sequence"/>
</dbReference>
<dbReference type="Pfam" id="PF04231">
    <property type="entry name" value="Endonuclease_1"/>
    <property type="match status" value="1"/>
</dbReference>
<dbReference type="AlphaFoldDB" id="G2GZ68"/>
<reference evidence="4 5" key="1">
    <citation type="journal article" date="2012" name="Genome Res.">
        <title>Genomic basis of endosymbiont-conferred protection against an insect parasitoid.</title>
        <authorList>
            <person name="Hansen A.K."/>
            <person name="Vorburger C."/>
            <person name="Moran N.A."/>
        </authorList>
    </citation>
    <scope>NUCLEOTIDE SEQUENCE [LARGE SCALE GENOMIC DNA]</scope>
    <source>
        <strain evidence="5">R5.15</strain>
    </source>
</reference>
<comment type="similarity">
    <text evidence="1">Belongs to the EndA/NucM nuclease family.</text>
</comment>
<evidence type="ECO:0000313" key="4">
    <source>
        <dbReference type="EMBL" id="EGY28959.1"/>
    </source>
</evidence>
<keyword evidence="3" id="KW-0378">Hydrolase</keyword>
<gene>
    <name evidence="4" type="ORF">Rin_00010830</name>
</gene>
<name>G2GZ68_9ENTR</name>
<dbReference type="PANTHER" id="PTHR33607:SF2">
    <property type="entry name" value="ENDONUCLEASE-1"/>
    <property type="match status" value="1"/>
</dbReference>
<keyword evidence="2" id="KW-0540">Nuclease</keyword>
<protein>
    <submittedName>
        <fullName evidence="4">Endonuclease I</fullName>
    </submittedName>
</protein>
<evidence type="ECO:0000256" key="2">
    <source>
        <dbReference type="ARBA" id="ARBA00022722"/>
    </source>
</evidence>
<evidence type="ECO:0000313" key="5">
    <source>
        <dbReference type="Proteomes" id="UP000004116"/>
    </source>
</evidence>
<dbReference type="SUPFAM" id="SSF54060">
    <property type="entry name" value="His-Me finger endonucleases"/>
    <property type="match status" value="1"/>
</dbReference>
<accession>G2GZ68</accession>
<comment type="caution">
    <text evidence="4">The sequence shown here is derived from an EMBL/GenBank/DDBJ whole genome shotgun (WGS) entry which is preliminary data.</text>
</comment>
<evidence type="ECO:0000256" key="3">
    <source>
        <dbReference type="ARBA" id="ARBA00022801"/>
    </source>
</evidence>
<dbReference type="PATRIC" id="fig|1005043.3.peg.970"/>
<dbReference type="InterPro" id="IPR044925">
    <property type="entry name" value="His-Me_finger_sf"/>
</dbReference>
<organism evidence="4 5">
    <name type="scientific">Candidatus Regiella insecticola 5.15</name>
    <dbReference type="NCBI Taxonomy" id="1005043"/>
    <lineage>
        <taxon>Bacteria</taxon>
        <taxon>Pseudomonadati</taxon>
        <taxon>Pseudomonadota</taxon>
        <taxon>Gammaproteobacteria</taxon>
        <taxon>Enterobacterales</taxon>
        <taxon>Enterobacteriaceae</taxon>
        <taxon>aphid secondary symbionts</taxon>
        <taxon>Candidatus Regiella</taxon>
    </lineage>
</organism>
<dbReference type="EMBL" id="AGCA01000273">
    <property type="protein sequence ID" value="EGY28959.1"/>
    <property type="molecule type" value="Genomic_DNA"/>
</dbReference>
<dbReference type="OrthoDB" id="9800417at2"/>
<dbReference type="GO" id="GO:0016787">
    <property type="term" value="F:hydrolase activity"/>
    <property type="evidence" value="ECO:0007669"/>
    <property type="project" value="UniProtKB-KW"/>
</dbReference>
<keyword evidence="4" id="KW-0255">Endonuclease</keyword>
<proteinExistence type="inferred from homology"/>
<evidence type="ECO:0000256" key="1">
    <source>
        <dbReference type="ARBA" id="ARBA00006429"/>
    </source>
</evidence>